<feature type="transmembrane region" description="Helical" evidence="1">
    <location>
        <begin position="280"/>
        <end position="306"/>
    </location>
</feature>
<dbReference type="AlphaFoldDB" id="A0A8J7FSH4"/>
<gene>
    <name evidence="2" type="ORF">IM532_11870</name>
</gene>
<evidence type="ECO:0000256" key="1">
    <source>
        <dbReference type="SAM" id="Phobius"/>
    </source>
</evidence>
<evidence type="ECO:0000313" key="2">
    <source>
        <dbReference type="EMBL" id="MBF0598125.1"/>
    </source>
</evidence>
<feature type="transmembrane region" description="Helical" evidence="1">
    <location>
        <begin position="220"/>
        <end position="240"/>
    </location>
</feature>
<organism evidence="2 3">
    <name type="scientific">Faecalibacter rhinopitheci</name>
    <dbReference type="NCBI Taxonomy" id="2779678"/>
    <lineage>
        <taxon>Bacteria</taxon>
        <taxon>Pseudomonadati</taxon>
        <taxon>Bacteroidota</taxon>
        <taxon>Flavobacteriia</taxon>
        <taxon>Flavobacteriales</taxon>
        <taxon>Weeksellaceae</taxon>
        <taxon>Faecalibacter</taxon>
    </lineage>
</organism>
<reference evidence="2" key="1">
    <citation type="submission" date="2020-10" db="EMBL/GenBank/DDBJ databases">
        <authorList>
            <person name="Lu T."/>
            <person name="Wang Q."/>
            <person name="Han X."/>
        </authorList>
    </citation>
    <scope>NUCLEOTIDE SEQUENCE</scope>
    <source>
        <strain evidence="2">WQ 117</strain>
    </source>
</reference>
<dbReference type="RefSeq" id="WP_194183672.1">
    <property type="nucleotide sequence ID" value="NZ_JADGIK010000009.1"/>
</dbReference>
<feature type="transmembrane region" description="Helical" evidence="1">
    <location>
        <begin position="92"/>
        <end position="109"/>
    </location>
</feature>
<comment type="caution">
    <text evidence="2">The sequence shown here is derived from an EMBL/GenBank/DDBJ whole genome shotgun (WGS) entry which is preliminary data.</text>
</comment>
<feature type="transmembrane region" description="Helical" evidence="1">
    <location>
        <begin position="252"/>
        <end position="274"/>
    </location>
</feature>
<dbReference type="Proteomes" id="UP000608754">
    <property type="component" value="Unassembled WGS sequence"/>
</dbReference>
<keyword evidence="1" id="KW-1133">Transmembrane helix</keyword>
<keyword evidence="3" id="KW-1185">Reference proteome</keyword>
<dbReference type="EMBL" id="JADGIK010000009">
    <property type="protein sequence ID" value="MBF0598125.1"/>
    <property type="molecule type" value="Genomic_DNA"/>
</dbReference>
<sequence>MELIMSHGKFREDKTCQNCGNKVDHHYCSHCGQENTETRQPFYFLITHFIEDFVHYDSSFWHTIKNLFLKPGKITNEYLSGKRNSSVNPVKLYIFISFVTFFLIAVVPSKSSTTEGNVEISPAKEVLNKEKIQVKQSLDSLVIDGSITKNQKEFIDKAVDDGDEINLNEVDIKTIEEYEKDVNSKAPVLTRFISKFKELRSNNISTEEIAQNIIEHTLKLIPKALFVYMPLFAFLLWLFYNKKKNWYFDHGIFTLHYFSVVLISVLLIYLLTALSTYIEISFIVSILRFIAVLIGLYTIVNFILGLHRRYRENIIITLIKGILLIGINSIIFFTIIFGIIIYSYLHI</sequence>
<proteinExistence type="predicted"/>
<keyword evidence="1" id="KW-0472">Membrane</keyword>
<name>A0A8J7FSH4_9FLAO</name>
<accession>A0A8J7FSH4</accession>
<dbReference type="Pfam" id="PF12412">
    <property type="entry name" value="DUF3667"/>
    <property type="match status" value="1"/>
</dbReference>
<keyword evidence="1" id="KW-0812">Transmembrane</keyword>
<feature type="transmembrane region" description="Helical" evidence="1">
    <location>
        <begin position="318"/>
        <end position="345"/>
    </location>
</feature>
<evidence type="ECO:0000313" key="3">
    <source>
        <dbReference type="Proteomes" id="UP000608754"/>
    </source>
</evidence>
<protein>
    <submittedName>
        <fullName evidence="2">DUF3667 domain-containing protein</fullName>
    </submittedName>
</protein>
<dbReference type="InterPro" id="IPR022134">
    <property type="entry name" value="DUF3667"/>
</dbReference>